<dbReference type="GO" id="GO:0035556">
    <property type="term" value="P:intracellular signal transduction"/>
    <property type="evidence" value="ECO:0007669"/>
    <property type="project" value="InterPro"/>
</dbReference>
<evidence type="ECO:0000313" key="3">
    <source>
        <dbReference type="EMBL" id="BAO82125.1"/>
    </source>
</evidence>
<reference evidence="3 4" key="1">
    <citation type="journal article" date="2014" name="Nat. Commun.">
        <title>Physiological and genomic features of highly alkaliphilic hydrogen-utilizing Betaproteobacteria from a continental serpentinizing site.</title>
        <authorList>
            <person name="Suzuki S."/>
            <person name="Kuenen J.G."/>
            <person name="Schipper K."/>
            <person name="van der Velde S."/>
            <person name="Ishii S."/>
            <person name="Wu A."/>
            <person name="Sorokin D.Y."/>
            <person name="Tenney A."/>
            <person name="Meng X.Y."/>
            <person name="Morrill P.L."/>
            <person name="Kamagata Y."/>
            <person name="Muyzer G."/>
            <person name="Nealson K.H."/>
        </authorList>
    </citation>
    <scope>NUCLEOTIDE SEQUENCE [LARGE SCALE GENOMIC DNA]</scope>
    <source>
        <strain evidence="3 4">A1</strain>
    </source>
</reference>
<feature type="transmembrane region" description="Helical" evidence="1">
    <location>
        <begin position="369"/>
        <end position="389"/>
    </location>
</feature>
<keyword evidence="4" id="KW-1185">Reference proteome</keyword>
<proteinExistence type="predicted"/>
<dbReference type="SMART" id="SM01080">
    <property type="entry name" value="CHASE2"/>
    <property type="match status" value="1"/>
</dbReference>
<dbReference type="PANTHER" id="PTHR43081">
    <property type="entry name" value="ADENYLATE CYCLASE, TERMINAL-DIFFERENTIATION SPECIFIC-RELATED"/>
    <property type="match status" value="1"/>
</dbReference>
<dbReference type="PROSITE" id="PS50125">
    <property type="entry name" value="GUANYLATE_CYCLASE_2"/>
    <property type="match status" value="1"/>
</dbReference>
<evidence type="ECO:0000256" key="1">
    <source>
        <dbReference type="SAM" id="Phobius"/>
    </source>
</evidence>
<feature type="transmembrane region" description="Helical" evidence="1">
    <location>
        <begin position="423"/>
        <end position="443"/>
    </location>
</feature>
<dbReference type="Gene3D" id="3.30.70.1230">
    <property type="entry name" value="Nucleotide cyclase"/>
    <property type="match status" value="1"/>
</dbReference>
<sequence length="732" mass="80181">MNDGACAGNPSTNESTAMKHLYQRAMAFWLSLLGLSLGLLLLVSDPLLLQALRYQVFDQYQRWSPRVYQAQPVRIIDIDEASLQRIGQWPWPRTQVAEMVQRLNEAGAAAIGLDILFVEPDRTSPQAVAQRWPLDPQTRQTLLQLPDHDALLGQALADRHVVLGFSLQRERPARPEERKPALTARFVWVGGGAQPQALHGFESAVAALEVLERQAAGNGALTFVPDADGVVRRVPLVLRVGDQLVPSLVTETLRVGLDARNVLLRSAEQGRAAVEEVRIGDLTLPTTATGELWLHYTEPVPERYIPAWKLLEGRVDPALLQGHLVLVGSSAQGLMDLRFNSLGRIMPGVEAHAQALEQALGGHFLVRPAWALGLEALLQAIGTVLLVVLAIYARALWAAAAGALLVGAALWGSWWAFSSHGLLFNSVIPVLVWSAAFVVASLAHHFRSEQQQRFIKQAFARYVSPNRVEYLVEHPQDLNLGGQRQTCSFIFTDLAGFTTLMEKIDPGEALGLLNSYLEQMIEIAFKHQGTLDRIVGDAVAIMFSAPVPQPDHPRRALLCALEMHAFASRYASELQARGIPFGHTRLGVHSGEVIVGNFGGKAIFDYRALGDPVNTAARLESANKQLGTRICVSGHTLADCGDLPARPIGRLLLKGKSQDLAVFEPLCAEVPSAYAPPDEYQAAYEALAQQHEEALARFADLAQRYPSDPLVRLHHQRLSQGESGERLVLESK</sequence>
<dbReference type="CDD" id="cd07302">
    <property type="entry name" value="CHD"/>
    <property type="match status" value="1"/>
</dbReference>
<dbReference type="KEGG" id="cbaa:SRAA_2271"/>
<dbReference type="GO" id="GO:0006171">
    <property type="term" value="P:cAMP biosynthetic process"/>
    <property type="evidence" value="ECO:0007669"/>
    <property type="project" value="TreeGrafter"/>
</dbReference>
<dbReference type="GO" id="GO:0004016">
    <property type="term" value="F:adenylate cyclase activity"/>
    <property type="evidence" value="ECO:0007669"/>
    <property type="project" value="UniProtKB-ARBA"/>
</dbReference>
<dbReference type="InterPro" id="IPR050697">
    <property type="entry name" value="Adenylyl/Guanylyl_Cyclase_3/4"/>
</dbReference>
<gene>
    <name evidence="3" type="ORF">SRAA_2271</name>
</gene>
<keyword evidence="1" id="KW-1133">Transmembrane helix</keyword>
<dbReference type="Pfam" id="PF00211">
    <property type="entry name" value="Guanylate_cyc"/>
    <property type="match status" value="1"/>
</dbReference>
<feature type="transmembrane region" description="Helical" evidence="1">
    <location>
        <begin position="27"/>
        <end position="49"/>
    </location>
</feature>
<accession>A0A060NL76</accession>
<dbReference type="EMBL" id="AP014568">
    <property type="protein sequence ID" value="BAO82125.1"/>
    <property type="molecule type" value="Genomic_DNA"/>
</dbReference>
<keyword evidence="1 3" id="KW-0812">Transmembrane</keyword>
<dbReference type="SMART" id="SM00044">
    <property type="entry name" value="CYCc"/>
    <property type="match status" value="1"/>
</dbReference>
<dbReference type="InterPro" id="IPR007890">
    <property type="entry name" value="CHASE2"/>
</dbReference>
<dbReference type="Proteomes" id="UP000067461">
    <property type="component" value="Chromosome"/>
</dbReference>
<keyword evidence="1" id="KW-0472">Membrane</keyword>
<dbReference type="STRING" id="1458425.SRAA_2271"/>
<organism evidence="3 4">
    <name type="scientific">Serpentinimonas raichei</name>
    <dbReference type="NCBI Taxonomy" id="1458425"/>
    <lineage>
        <taxon>Bacteria</taxon>
        <taxon>Pseudomonadati</taxon>
        <taxon>Pseudomonadota</taxon>
        <taxon>Betaproteobacteria</taxon>
        <taxon>Burkholderiales</taxon>
        <taxon>Comamonadaceae</taxon>
        <taxon>Serpentinimonas</taxon>
    </lineage>
</organism>
<dbReference type="HOGENOM" id="CLU_000445_85_1_4"/>
<feature type="transmembrane region" description="Helical" evidence="1">
    <location>
        <begin position="396"/>
        <end position="417"/>
    </location>
</feature>
<evidence type="ECO:0000259" key="2">
    <source>
        <dbReference type="PROSITE" id="PS50125"/>
    </source>
</evidence>
<dbReference type="InterPro" id="IPR029787">
    <property type="entry name" value="Nucleotide_cyclase"/>
</dbReference>
<name>A0A060NL76_9BURK</name>
<protein>
    <submittedName>
        <fullName evidence="3">Predicted transmembrane sensor domain</fullName>
    </submittedName>
</protein>
<dbReference type="SUPFAM" id="SSF55073">
    <property type="entry name" value="Nucleotide cyclase"/>
    <property type="match status" value="1"/>
</dbReference>
<dbReference type="Pfam" id="PF05226">
    <property type="entry name" value="CHASE2"/>
    <property type="match status" value="1"/>
</dbReference>
<dbReference type="PANTHER" id="PTHR43081:SF1">
    <property type="entry name" value="ADENYLATE CYCLASE, TERMINAL-DIFFERENTIATION SPECIFIC"/>
    <property type="match status" value="1"/>
</dbReference>
<dbReference type="AlphaFoldDB" id="A0A060NL76"/>
<feature type="domain" description="Guanylate cyclase" evidence="2">
    <location>
        <begin position="488"/>
        <end position="620"/>
    </location>
</feature>
<dbReference type="InterPro" id="IPR001054">
    <property type="entry name" value="A/G_cyclase"/>
</dbReference>
<evidence type="ECO:0000313" key="4">
    <source>
        <dbReference type="Proteomes" id="UP000067461"/>
    </source>
</evidence>